<evidence type="ECO:0000313" key="3">
    <source>
        <dbReference type="Proteomes" id="UP000271098"/>
    </source>
</evidence>
<name>A0A183DYE3_9BILA</name>
<dbReference type="EMBL" id="UYRT01080516">
    <property type="protein sequence ID" value="VDN22889.1"/>
    <property type="molecule type" value="Genomic_DNA"/>
</dbReference>
<dbReference type="InterPro" id="IPR041387">
    <property type="entry name" value="FHOD1_GBD_N"/>
</dbReference>
<dbReference type="Gene3D" id="1.25.10.10">
    <property type="entry name" value="Leucine-rich Repeat Variant"/>
    <property type="match status" value="1"/>
</dbReference>
<keyword evidence="3" id="KW-1185">Reference proteome</keyword>
<gene>
    <name evidence="2" type="ORF">GPUH_LOCUS13734</name>
</gene>
<dbReference type="WBParaSite" id="GPUH_0001374901-mRNA-1">
    <property type="protein sequence ID" value="GPUH_0001374901-mRNA-1"/>
    <property type="gene ID" value="GPUH_0001374901"/>
</dbReference>
<protein>
    <submittedName>
        <fullName evidence="4">Formin_GBD_N domain-containing protein</fullName>
    </submittedName>
</protein>
<dbReference type="AlphaFoldDB" id="A0A183DYE3"/>
<sequence length="71" mass="8235">MVMTDIFCCRIQYVDDSDPFATTSCSHLEPSRPVMHNFLLYQSIGEQLPDVIRTLRAPHKVCFSAYFYSKN</sequence>
<evidence type="ECO:0000259" key="1">
    <source>
        <dbReference type="Pfam" id="PF18382"/>
    </source>
</evidence>
<feature type="domain" description="FHOD1 N-terminal GTPase-binding" evidence="1">
    <location>
        <begin position="9"/>
        <end position="61"/>
    </location>
</feature>
<reference evidence="2 3" key="2">
    <citation type="submission" date="2018-11" db="EMBL/GenBank/DDBJ databases">
        <authorList>
            <consortium name="Pathogen Informatics"/>
        </authorList>
    </citation>
    <scope>NUCLEOTIDE SEQUENCE [LARGE SCALE GENOMIC DNA]</scope>
</reference>
<dbReference type="OrthoDB" id="9806920at2759"/>
<proteinExistence type="predicted"/>
<dbReference type="Pfam" id="PF18382">
    <property type="entry name" value="Formin_GBD_N"/>
    <property type="match status" value="1"/>
</dbReference>
<evidence type="ECO:0000313" key="4">
    <source>
        <dbReference type="WBParaSite" id="GPUH_0001374901-mRNA-1"/>
    </source>
</evidence>
<dbReference type="InterPro" id="IPR011989">
    <property type="entry name" value="ARM-like"/>
</dbReference>
<dbReference type="Proteomes" id="UP000271098">
    <property type="component" value="Unassembled WGS sequence"/>
</dbReference>
<organism evidence="4">
    <name type="scientific">Gongylonema pulchrum</name>
    <dbReference type="NCBI Taxonomy" id="637853"/>
    <lineage>
        <taxon>Eukaryota</taxon>
        <taxon>Metazoa</taxon>
        <taxon>Ecdysozoa</taxon>
        <taxon>Nematoda</taxon>
        <taxon>Chromadorea</taxon>
        <taxon>Rhabditida</taxon>
        <taxon>Spirurina</taxon>
        <taxon>Spiruromorpha</taxon>
        <taxon>Spiruroidea</taxon>
        <taxon>Gongylonematidae</taxon>
        <taxon>Gongylonema</taxon>
    </lineage>
</organism>
<reference evidence="4" key="1">
    <citation type="submission" date="2016-06" db="UniProtKB">
        <authorList>
            <consortium name="WormBaseParasite"/>
        </authorList>
    </citation>
    <scope>IDENTIFICATION</scope>
</reference>
<accession>A0A183DYE3</accession>
<evidence type="ECO:0000313" key="2">
    <source>
        <dbReference type="EMBL" id="VDN22889.1"/>
    </source>
</evidence>